<dbReference type="SUPFAM" id="SSF81383">
    <property type="entry name" value="F-box domain"/>
    <property type="match status" value="1"/>
</dbReference>
<feature type="non-terminal residue" evidence="2">
    <location>
        <position position="157"/>
    </location>
</feature>
<evidence type="ECO:0008006" key="4">
    <source>
        <dbReference type="Google" id="ProtNLM"/>
    </source>
</evidence>
<sequence>MASSPTYSETEVKQLIAESEATIVRLESQIQQERSRLARLRASIAPVRKLSAELLAEIFLLAVQDSLGNQPRRTSVGHRLILSQVCSRWRGVSHTTPRLWTGACVENTLRKTPTRGYLTNLKTLVDRSAPFPVPVHLHCRSAKVEIGAIMDLFCAVA</sequence>
<proteinExistence type="predicted"/>
<feature type="coiled-coil region" evidence="1">
    <location>
        <begin position="16"/>
        <end position="43"/>
    </location>
</feature>
<comment type="caution">
    <text evidence="2">The sequence shown here is derived from an EMBL/GenBank/DDBJ whole genome shotgun (WGS) entry which is preliminary data.</text>
</comment>
<dbReference type="EMBL" id="JARKIF010000003">
    <property type="protein sequence ID" value="KAJ7644552.1"/>
    <property type="molecule type" value="Genomic_DNA"/>
</dbReference>
<evidence type="ECO:0000313" key="2">
    <source>
        <dbReference type="EMBL" id="KAJ7644552.1"/>
    </source>
</evidence>
<keyword evidence="3" id="KW-1185">Reference proteome</keyword>
<dbReference type="AlphaFoldDB" id="A0AAD7FV54"/>
<dbReference type="Proteomes" id="UP001221142">
    <property type="component" value="Unassembled WGS sequence"/>
</dbReference>
<evidence type="ECO:0000313" key="3">
    <source>
        <dbReference type="Proteomes" id="UP001221142"/>
    </source>
</evidence>
<accession>A0AAD7FV54</accession>
<name>A0AAD7FV54_9AGAR</name>
<evidence type="ECO:0000256" key="1">
    <source>
        <dbReference type="SAM" id="Coils"/>
    </source>
</evidence>
<dbReference type="Gene3D" id="1.20.1280.50">
    <property type="match status" value="1"/>
</dbReference>
<reference evidence="2" key="1">
    <citation type="submission" date="2023-03" db="EMBL/GenBank/DDBJ databases">
        <title>Massive genome expansion in bonnet fungi (Mycena s.s.) driven by repeated elements and novel gene families across ecological guilds.</title>
        <authorList>
            <consortium name="Lawrence Berkeley National Laboratory"/>
            <person name="Harder C.B."/>
            <person name="Miyauchi S."/>
            <person name="Viragh M."/>
            <person name="Kuo A."/>
            <person name="Thoen E."/>
            <person name="Andreopoulos B."/>
            <person name="Lu D."/>
            <person name="Skrede I."/>
            <person name="Drula E."/>
            <person name="Henrissat B."/>
            <person name="Morin E."/>
            <person name="Kohler A."/>
            <person name="Barry K."/>
            <person name="LaButti K."/>
            <person name="Morin E."/>
            <person name="Salamov A."/>
            <person name="Lipzen A."/>
            <person name="Mereny Z."/>
            <person name="Hegedus B."/>
            <person name="Baldrian P."/>
            <person name="Stursova M."/>
            <person name="Weitz H."/>
            <person name="Taylor A."/>
            <person name="Grigoriev I.V."/>
            <person name="Nagy L.G."/>
            <person name="Martin F."/>
            <person name="Kauserud H."/>
        </authorList>
    </citation>
    <scope>NUCLEOTIDE SEQUENCE</scope>
    <source>
        <strain evidence="2">9284</strain>
    </source>
</reference>
<protein>
    <recommendedName>
        <fullName evidence="4">F-box domain-containing protein</fullName>
    </recommendedName>
</protein>
<dbReference type="InterPro" id="IPR036047">
    <property type="entry name" value="F-box-like_dom_sf"/>
</dbReference>
<organism evidence="2 3">
    <name type="scientific">Roridomyces roridus</name>
    <dbReference type="NCBI Taxonomy" id="1738132"/>
    <lineage>
        <taxon>Eukaryota</taxon>
        <taxon>Fungi</taxon>
        <taxon>Dikarya</taxon>
        <taxon>Basidiomycota</taxon>
        <taxon>Agaricomycotina</taxon>
        <taxon>Agaricomycetes</taxon>
        <taxon>Agaricomycetidae</taxon>
        <taxon>Agaricales</taxon>
        <taxon>Marasmiineae</taxon>
        <taxon>Mycenaceae</taxon>
        <taxon>Roridomyces</taxon>
    </lineage>
</organism>
<keyword evidence="1" id="KW-0175">Coiled coil</keyword>
<gene>
    <name evidence="2" type="ORF">FB45DRAFT_898175</name>
</gene>